<feature type="transmembrane region" description="Helical" evidence="7">
    <location>
        <begin position="166"/>
        <end position="186"/>
    </location>
</feature>
<name>A0A0R1VK43_9LACO</name>
<dbReference type="AlphaFoldDB" id="A0A0R1VK43"/>
<feature type="transmembrane region" description="Helical" evidence="7">
    <location>
        <begin position="142"/>
        <end position="160"/>
    </location>
</feature>
<evidence type="ECO:0000259" key="8">
    <source>
        <dbReference type="PROSITE" id="PS50850"/>
    </source>
</evidence>
<dbReference type="OrthoDB" id="1650550at2"/>
<keyword evidence="5 7" id="KW-0472">Membrane</keyword>
<comment type="caution">
    <text evidence="9">The sequence shown here is derived from an EMBL/GenBank/DDBJ whole genome shotgun (WGS) entry which is preliminary data.</text>
</comment>
<accession>A0A0R1VK43</accession>
<evidence type="ECO:0000256" key="5">
    <source>
        <dbReference type="ARBA" id="ARBA00023136"/>
    </source>
</evidence>
<protein>
    <submittedName>
        <fullName evidence="9">Major facilitator superfamily permease</fullName>
    </submittedName>
</protein>
<dbReference type="GO" id="GO:0022857">
    <property type="term" value="F:transmembrane transporter activity"/>
    <property type="evidence" value="ECO:0007669"/>
    <property type="project" value="InterPro"/>
</dbReference>
<sequence length="406" mass="43462">MTTSNHSFKNVLIIIALLSLNIVEQAASVITGTIPGMAKTFSSESLVNIELITTVVSIFVTVFVLVSGFVVRKIGQKQTAVLGLAIATISSVIPAFSNNFTVILVSRAVLGIGIGLANPLAISLIGVFFSGDERAKLMGWRSAIAGVGTSLMTYFAGQLLNISWHAAYWVYLLFVPTLLLFIFFVPDPEKNGAVERQEAEQQKELAQAQDRGESVQKDSKVLIATLAVLTFLILIAIMVLAIKLPTFFVEEKIGTATQASNAWSIYNFASVAGGILFGYCYKFLRKFLLPSGLILSGIIMTLISTVHSVGMVYALCILMGIVSAMIIPYIFNRISEASSPKKAPLYTSIALVGSNLGSFLSPYAGKFLGVSSKAAILHAGFLMMVLAVVSLIVIIKINSNSKKTAA</sequence>
<keyword evidence="4 7" id="KW-1133">Transmembrane helix</keyword>
<evidence type="ECO:0000256" key="3">
    <source>
        <dbReference type="ARBA" id="ARBA00022692"/>
    </source>
</evidence>
<evidence type="ECO:0000256" key="4">
    <source>
        <dbReference type="ARBA" id="ARBA00022989"/>
    </source>
</evidence>
<evidence type="ECO:0000313" key="9">
    <source>
        <dbReference type="EMBL" id="KRM06240.1"/>
    </source>
</evidence>
<feature type="transmembrane region" description="Helical" evidence="7">
    <location>
        <begin position="78"/>
        <end position="96"/>
    </location>
</feature>
<feature type="transmembrane region" description="Helical" evidence="7">
    <location>
        <begin position="108"/>
        <end position="130"/>
    </location>
</feature>
<dbReference type="InterPro" id="IPR020846">
    <property type="entry name" value="MFS_dom"/>
</dbReference>
<dbReference type="SUPFAM" id="SSF103473">
    <property type="entry name" value="MFS general substrate transporter"/>
    <property type="match status" value="1"/>
</dbReference>
<feature type="transmembrane region" description="Helical" evidence="7">
    <location>
        <begin position="221"/>
        <end position="242"/>
    </location>
</feature>
<evidence type="ECO:0000256" key="7">
    <source>
        <dbReference type="SAM" id="Phobius"/>
    </source>
</evidence>
<dbReference type="Proteomes" id="UP000051451">
    <property type="component" value="Unassembled WGS sequence"/>
</dbReference>
<feature type="domain" description="Major facilitator superfamily (MFS) profile" evidence="8">
    <location>
        <begin position="12"/>
        <end position="402"/>
    </location>
</feature>
<dbReference type="PATRIC" id="fig|1423750.3.peg.1138"/>
<dbReference type="GO" id="GO:0005886">
    <property type="term" value="C:plasma membrane"/>
    <property type="evidence" value="ECO:0007669"/>
    <property type="project" value="UniProtKB-SubCell"/>
</dbReference>
<dbReference type="PROSITE" id="PS50850">
    <property type="entry name" value="MFS"/>
    <property type="match status" value="1"/>
</dbReference>
<feature type="transmembrane region" description="Helical" evidence="7">
    <location>
        <begin position="343"/>
        <end position="363"/>
    </location>
</feature>
<feature type="transmembrane region" description="Helical" evidence="7">
    <location>
        <begin position="287"/>
        <end position="306"/>
    </location>
</feature>
<dbReference type="PANTHER" id="PTHR42718:SF9">
    <property type="entry name" value="MAJOR FACILITATOR SUPERFAMILY MULTIDRUG TRANSPORTER MFSC"/>
    <property type="match status" value="1"/>
</dbReference>
<proteinExistence type="predicted"/>
<evidence type="ECO:0000313" key="10">
    <source>
        <dbReference type="Proteomes" id="UP000051451"/>
    </source>
</evidence>
<evidence type="ECO:0000256" key="2">
    <source>
        <dbReference type="ARBA" id="ARBA00022448"/>
    </source>
</evidence>
<organism evidence="9 10">
    <name type="scientific">Liquorilactobacillus ghanensis DSM 18630</name>
    <dbReference type="NCBI Taxonomy" id="1423750"/>
    <lineage>
        <taxon>Bacteria</taxon>
        <taxon>Bacillati</taxon>
        <taxon>Bacillota</taxon>
        <taxon>Bacilli</taxon>
        <taxon>Lactobacillales</taxon>
        <taxon>Lactobacillaceae</taxon>
        <taxon>Liquorilactobacillus</taxon>
    </lineage>
</organism>
<comment type="subcellular location">
    <subcellularLocation>
        <location evidence="1">Cell membrane</location>
        <topology evidence="1">Multi-pass membrane protein</topology>
    </subcellularLocation>
</comment>
<dbReference type="EMBL" id="AZGB01000016">
    <property type="protein sequence ID" value="KRM06240.1"/>
    <property type="molecule type" value="Genomic_DNA"/>
</dbReference>
<evidence type="ECO:0000256" key="6">
    <source>
        <dbReference type="SAM" id="Coils"/>
    </source>
</evidence>
<reference evidence="9 10" key="1">
    <citation type="journal article" date="2015" name="Genome Announc.">
        <title>Expanding the biotechnology potential of lactobacilli through comparative genomics of 213 strains and associated genera.</title>
        <authorList>
            <person name="Sun Z."/>
            <person name="Harris H.M."/>
            <person name="McCann A."/>
            <person name="Guo C."/>
            <person name="Argimon S."/>
            <person name="Zhang W."/>
            <person name="Yang X."/>
            <person name="Jeffery I.B."/>
            <person name="Cooney J.C."/>
            <person name="Kagawa T.F."/>
            <person name="Liu W."/>
            <person name="Song Y."/>
            <person name="Salvetti E."/>
            <person name="Wrobel A."/>
            <person name="Rasinkangas P."/>
            <person name="Parkhill J."/>
            <person name="Rea M.C."/>
            <person name="O'Sullivan O."/>
            <person name="Ritari J."/>
            <person name="Douillard F.P."/>
            <person name="Paul Ross R."/>
            <person name="Yang R."/>
            <person name="Briner A.E."/>
            <person name="Felis G.E."/>
            <person name="de Vos W.M."/>
            <person name="Barrangou R."/>
            <person name="Klaenhammer T.R."/>
            <person name="Caufield P.W."/>
            <person name="Cui Y."/>
            <person name="Zhang H."/>
            <person name="O'Toole P.W."/>
        </authorList>
    </citation>
    <scope>NUCLEOTIDE SEQUENCE [LARGE SCALE GENOMIC DNA]</scope>
    <source>
        <strain evidence="9 10">DSM 18630</strain>
    </source>
</reference>
<dbReference type="PANTHER" id="PTHR42718">
    <property type="entry name" value="MAJOR FACILITATOR SUPERFAMILY MULTIDRUG TRANSPORTER MFSC"/>
    <property type="match status" value="1"/>
</dbReference>
<keyword evidence="6" id="KW-0175">Coiled coil</keyword>
<dbReference type="InterPro" id="IPR011701">
    <property type="entry name" value="MFS"/>
</dbReference>
<dbReference type="STRING" id="1423750.FC89_GL001112"/>
<feature type="transmembrane region" description="Helical" evidence="7">
    <location>
        <begin position="262"/>
        <end position="280"/>
    </location>
</feature>
<feature type="coiled-coil region" evidence="6">
    <location>
        <begin position="191"/>
        <end position="218"/>
    </location>
</feature>
<dbReference type="Gene3D" id="1.20.1250.20">
    <property type="entry name" value="MFS general substrate transporter like domains"/>
    <property type="match status" value="2"/>
</dbReference>
<keyword evidence="10" id="KW-1185">Reference proteome</keyword>
<keyword evidence="2" id="KW-0813">Transport</keyword>
<evidence type="ECO:0000256" key="1">
    <source>
        <dbReference type="ARBA" id="ARBA00004651"/>
    </source>
</evidence>
<gene>
    <name evidence="9" type="ORF">FC89_GL001112</name>
</gene>
<dbReference type="RefSeq" id="WP_083485437.1">
    <property type="nucleotide sequence ID" value="NZ_AZGB01000016.1"/>
</dbReference>
<keyword evidence="3 7" id="KW-0812">Transmembrane</keyword>
<dbReference type="InterPro" id="IPR036259">
    <property type="entry name" value="MFS_trans_sf"/>
</dbReference>
<dbReference type="Pfam" id="PF07690">
    <property type="entry name" value="MFS_1"/>
    <property type="match status" value="1"/>
</dbReference>
<feature type="transmembrane region" description="Helical" evidence="7">
    <location>
        <begin position="375"/>
        <end position="395"/>
    </location>
</feature>
<dbReference type="GeneID" id="98319130"/>
<feature type="transmembrane region" description="Helical" evidence="7">
    <location>
        <begin position="312"/>
        <end position="331"/>
    </location>
</feature>
<feature type="transmembrane region" description="Helical" evidence="7">
    <location>
        <begin position="49"/>
        <end position="71"/>
    </location>
</feature>